<dbReference type="CDD" id="cd00082">
    <property type="entry name" value="HisKA"/>
    <property type="match status" value="1"/>
</dbReference>
<keyword evidence="8" id="KW-0902">Two-component regulatory system</keyword>
<dbReference type="eggNOG" id="COG4191">
    <property type="taxonomic scope" value="Bacteria"/>
</dbReference>
<sequence>MVNSFVDNTPARILVVEDDRLTRKMLEGIFNSIGLEMILAENGEQGLELFRLHRPEIVLSDYNMPGMSGLEMFSVMRTEAPQTKLVLMTIYTDSDVLIKAINMGVDRFLEKPVYKDKLQHLLNLFLEDLRIAKELTRYQNLLKAYRYGVDSSTIFSLLDSEGCFTYVNSNFCIASQYSEKELLGEHYSIVRKTDDIYDIKSVDNRDNGDENVWHGYITSISKSGYEYLAEVNLLPIVENGKLAGYISIEKDMSLVVSRYTEQLQAFFDADSSVMFAYDSSMKLKLSNQAFLDYFRFDTTEAAAESGFNLRDYIVDIEGERSEKIPIGEQNIKELFRSDGTVSSSRVVIRKPPDEKESYFIVNVFELDQSYLGLDKLTVVRLNDITELEDLKQKELTGAMLASIGKLAAGVTHEINTPLTYIKGNIELLEWSLEDADRDSSQGELQEYFHSIKDGISRITLIIESMREVTGDAKFEFEHANLYETFVMAGRMVYNRSKHIAPIYINRKMLTMELKPDEEYMPAYIVPVMLGQVWIILLNNSLDQLAHRDLTFDEKSIMIDIEPNIKGYRITIKDNGGGIAPEMLNKLFELFSSSKKHKGMGIGLNIAKSIVEKHNGTIRAYNINNGAAFEINI</sequence>
<keyword evidence="7" id="KW-0067">ATP-binding</keyword>
<keyword evidence="3 9" id="KW-0597">Phosphoprotein</keyword>
<evidence type="ECO:0000259" key="10">
    <source>
        <dbReference type="PROSITE" id="PS50109"/>
    </source>
</evidence>
<dbReference type="RefSeq" id="WP_013011002.1">
    <property type="nucleotide sequence ID" value="NC_013943.1"/>
</dbReference>
<dbReference type="PaxDb" id="522772-Dacet_1727"/>
<reference evidence="12 13" key="1">
    <citation type="journal article" date="2010" name="Stand. Genomic Sci.">
        <title>Complete genome sequence of Denitrovibrio acetiphilus type strain (N2460).</title>
        <authorList>
            <person name="Kiss H."/>
            <person name="Lang E."/>
            <person name="Lapidus A."/>
            <person name="Copeland A."/>
            <person name="Nolan M."/>
            <person name="Glavina Del Rio T."/>
            <person name="Chen F."/>
            <person name="Lucas S."/>
            <person name="Tice H."/>
            <person name="Cheng J.F."/>
            <person name="Han C."/>
            <person name="Goodwin L."/>
            <person name="Pitluck S."/>
            <person name="Liolios K."/>
            <person name="Pati A."/>
            <person name="Ivanova N."/>
            <person name="Mavromatis K."/>
            <person name="Chen A."/>
            <person name="Palaniappan K."/>
            <person name="Land M."/>
            <person name="Hauser L."/>
            <person name="Chang Y.J."/>
            <person name="Jeffries C.D."/>
            <person name="Detter J.C."/>
            <person name="Brettin T."/>
            <person name="Spring S."/>
            <person name="Rohde M."/>
            <person name="Goker M."/>
            <person name="Woyke T."/>
            <person name="Bristow J."/>
            <person name="Eisen J.A."/>
            <person name="Markowitz V."/>
            <person name="Hugenholtz P."/>
            <person name="Kyrpides N.C."/>
            <person name="Klenk H.P."/>
        </authorList>
    </citation>
    <scope>NUCLEOTIDE SEQUENCE [LARGE SCALE GENOMIC DNA]</scope>
    <source>
        <strain evidence="13">DSM 12809 / NBRC 114555 / N2460</strain>
    </source>
</reference>
<dbReference type="PANTHER" id="PTHR43065:SF10">
    <property type="entry name" value="PEROXIDE STRESS-ACTIVATED HISTIDINE KINASE MAK3"/>
    <property type="match status" value="1"/>
</dbReference>
<dbReference type="InterPro" id="IPR000014">
    <property type="entry name" value="PAS"/>
</dbReference>
<evidence type="ECO:0000256" key="5">
    <source>
        <dbReference type="ARBA" id="ARBA00022741"/>
    </source>
</evidence>
<proteinExistence type="predicted"/>
<dbReference type="SMART" id="SM00387">
    <property type="entry name" value="HATPase_c"/>
    <property type="match status" value="1"/>
</dbReference>
<dbReference type="OrthoDB" id="9769169at2"/>
<name>D4H0H8_DENA2</name>
<keyword evidence="6 12" id="KW-0418">Kinase</keyword>
<evidence type="ECO:0000313" key="12">
    <source>
        <dbReference type="EMBL" id="ADD68491.1"/>
    </source>
</evidence>
<dbReference type="AlphaFoldDB" id="D4H0H8"/>
<dbReference type="Gene3D" id="3.30.450.20">
    <property type="entry name" value="PAS domain"/>
    <property type="match status" value="1"/>
</dbReference>
<keyword evidence="5" id="KW-0547">Nucleotide-binding</keyword>
<dbReference type="Gene3D" id="1.10.287.130">
    <property type="match status" value="1"/>
</dbReference>
<dbReference type="Gene3D" id="3.40.50.2300">
    <property type="match status" value="1"/>
</dbReference>
<dbReference type="SUPFAM" id="SSF52172">
    <property type="entry name" value="CheY-like"/>
    <property type="match status" value="1"/>
</dbReference>
<feature type="domain" description="Histidine kinase" evidence="10">
    <location>
        <begin position="409"/>
        <end position="632"/>
    </location>
</feature>
<dbReference type="SMART" id="SM00388">
    <property type="entry name" value="HisKA"/>
    <property type="match status" value="1"/>
</dbReference>
<evidence type="ECO:0000256" key="7">
    <source>
        <dbReference type="ARBA" id="ARBA00022840"/>
    </source>
</evidence>
<dbReference type="eggNOG" id="COG4753">
    <property type="taxonomic scope" value="Bacteria"/>
</dbReference>
<dbReference type="SUPFAM" id="SSF47384">
    <property type="entry name" value="Homodimeric domain of signal transducing histidine kinase"/>
    <property type="match status" value="1"/>
</dbReference>
<evidence type="ECO:0000256" key="2">
    <source>
        <dbReference type="ARBA" id="ARBA00012438"/>
    </source>
</evidence>
<dbReference type="GO" id="GO:0005524">
    <property type="term" value="F:ATP binding"/>
    <property type="evidence" value="ECO:0007669"/>
    <property type="project" value="UniProtKB-KW"/>
</dbReference>
<feature type="modified residue" description="4-aspartylphosphate" evidence="9">
    <location>
        <position position="61"/>
    </location>
</feature>
<dbReference type="InterPro" id="IPR011006">
    <property type="entry name" value="CheY-like_superfamily"/>
</dbReference>
<protein>
    <recommendedName>
        <fullName evidence="2">histidine kinase</fullName>
        <ecNumber evidence="2">2.7.13.3</ecNumber>
    </recommendedName>
</protein>
<dbReference type="Gene3D" id="3.30.565.10">
    <property type="entry name" value="Histidine kinase-like ATPase, C-terminal domain"/>
    <property type="match status" value="1"/>
</dbReference>
<dbReference type="GO" id="GO:0000155">
    <property type="term" value="F:phosphorelay sensor kinase activity"/>
    <property type="evidence" value="ECO:0007669"/>
    <property type="project" value="InterPro"/>
</dbReference>
<dbReference type="CDD" id="cd00130">
    <property type="entry name" value="PAS"/>
    <property type="match status" value="1"/>
</dbReference>
<accession>D4H0H8</accession>
<dbReference type="CDD" id="cd00156">
    <property type="entry name" value="REC"/>
    <property type="match status" value="1"/>
</dbReference>
<comment type="catalytic activity">
    <reaction evidence="1">
        <text>ATP + protein L-histidine = ADP + protein N-phospho-L-histidine.</text>
        <dbReference type="EC" id="2.7.13.3"/>
    </reaction>
</comment>
<dbReference type="Pfam" id="PF02518">
    <property type="entry name" value="HATPase_c"/>
    <property type="match status" value="1"/>
</dbReference>
<dbReference type="KEGG" id="dap:Dacet_1727"/>
<dbReference type="Pfam" id="PF00512">
    <property type="entry name" value="HisKA"/>
    <property type="match status" value="1"/>
</dbReference>
<dbReference type="NCBIfam" id="TIGR00229">
    <property type="entry name" value="sensory_box"/>
    <property type="match status" value="1"/>
</dbReference>
<feature type="domain" description="Response regulatory" evidence="11">
    <location>
        <begin position="12"/>
        <end position="126"/>
    </location>
</feature>
<dbReference type="EC" id="2.7.13.3" evidence="2"/>
<evidence type="ECO:0000256" key="9">
    <source>
        <dbReference type="PROSITE-ProRule" id="PRU00169"/>
    </source>
</evidence>
<dbReference type="InParanoid" id="D4H0H8"/>
<dbReference type="SMART" id="SM00448">
    <property type="entry name" value="REC"/>
    <property type="match status" value="1"/>
</dbReference>
<evidence type="ECO:0000256" key="4">
    <source>
        <dbReference type="ARBA" id="ARBA00022679"/>
    </source>
</evidence>
<keyword evidence="4" id="KW-0808">Transferase</keyword>
<dbReference type="SMART" id="SM00091">
    <property type="entry name" value="PAS"/>
    <property type="match status" value="2"/>
</dbReference>
<evidence type="ECO:0000256" key="3">
    <source>
        <dbReference type="ARBA" id="ARBA00022553"/>
    </source>
</evidence>
<dbReference type="PANTHER" id="PTHR43065">
    <property type="entry name" value="SENSOR HISTIDINE KINASE"/>
    <property type="match status" value="1"/>
</dbReference>
<dbReference type="EMBL" id="CP001968">
    <property type="protein sequence ID" value="ADD68491.1"/>
    <property type="molecule type" value="Genomic_DNA"/>
</dbReference>
<dbReference type="SUPFAM" id="SSF55785">
    <property type="entry name" value="PYP-like sensor domain (PAS domain)"/>
    <property type="match status" value="1"/>
</dbReference>
<dbReference type="InterPro" id="IPR035965">
    <property type="entry name" value="PAS-like_dom_sf"/>
</dbReference>
<dbReference type="InterPro" id="IPR003594">
    <property type="entry name" value="HATPase_dom"/>
</dbReference>
<organism evidence="12 13">
    <name type="scientific">Denitrovibrio acetiphilus (strain DSM 12809 / NBRC 114555 / N2460)</name>
    <dbReference type="NCBI Taxonomy" id="522772"/>
    <lineage>
        <taxon>Bacteria</taxon>
        <taxon>Pseudomonadati</taxon>
        <taxon>Deferribacterota</taxon>
        <taxon>Deferribacteres</taxon>
        <taxon>Deferribacterales</taxon>
        <taxon>Geovibrionaceae</taxon>
        <taxon>Denitrovibrio</taxon>
    </lineage>
</organism>
<evidence type="ECO:0000313" key="13">
    <source>
        <dbReference type="Proteomes" id="UP000002012"/>
    </source>
</evidence>
<dbReference type="STRING" id="522772.Dacet_1727"/>
<dbReference type="InterPro" id="IPR036097">
    <property type="entry name" value="HisK_dim/P_sf"/>
</dbReference>
<keyword evidence="13" id="KW-1185">Reference proteome</keyword>
<dbReference type="HOGENOM" id="CLU_431422_0_0_0"/>
<dbReference type="SUPFAM" id="SSF55874">
    <property type="entry name" value="ATPase domain of HSP90 chaperone/DNA topoisomerase II/histidine kinase"/>
    <property type="match status" value="1"/>
</dbReference>
<dbReference type="InterPro" id="IPR004358">
    <property type="entry name" value="Sig_transdc_His_kin-like_C"/>
</dbReference>
<dbReference type="InterPro" id="IPR001789">
    <property type="entry name" value="Sig_transdc_resp-reg_receiver"/>
</dbReference>
<dbReference type="InterPro" id="IPR003661">
    <property type="entry name" value="HisK_dim/P_dom"/>
</dbReference>
<dbReference type="InterPro" id="IPR036890">
    <property type="entry name" value="HATPase_C_sf"/>
</dbReference>
<evidence type="ECO:0000256" key="6">
    <source>
        <dbReference type="ARBA" id="ARBA00022777"/>
    </source>
</evidence>
<evidence type="ECO:0000256" key="8">
    <source>
        <dbReference type="ARBA" id="ARBA00023012"/>
    </source>
</evidence>
<dbReference type="Pfam" id="PF00072">
    <property type="entry name" value="Response_reg"/>
    <property type="match status" value="1"/>
</dbReference>
<dbReference type="InterPro" id="IPR005467">
    <property type="entry name" value="His_kinase_dom"/>
</dbReference>
<evidence type="ECO:0000259" key="11">
    <source>
        <dbReference type="PROSITE" id="PS50110"/>
    </source>
</evidence>
<dbReference type="PRINTS" id="PR00344">
    <property type="entry name" value="BCTRLSENSOR"/>
</dbReference>
<dbReference type="Proteomes" id="UP000002012">
    <property type="component" value="Chromosome"/>
</dbReference>
<gene>
    <name evidence="12" type="ordered locus">Dacet_1727</name>
</gene>
<dbReference type="PROSITE" id="PS50109">
    <property type="entry name" value="HIS_KIN"/>
    <property type="match status" value="1"/>
</dbReference>
<dbReference type="Pfam" id="PF13426">
    <property type="entry name" value="PAS_9"/>
    <property type="match status" value="1"/>
</dbReference>
<dbReference type="PROSITE" id="PS50110">
    <property type="entry name" value="RESPONSE_REGULATORY"/>
    <property type="match status" value="1"/>
</dbReference>
<evidence type="ECO:0000256" key="1">
    <source>
        <dbReference type="ARBA" id="ARBA00000085"/>
    </source>
</evidence>